<feature type="transmembrane region" description="Helical" evidence="1">
    <location>
        <begin position="6"/>
        <end position="23"/>
    </location>
</feature>
<evidence type="ECO:0000313" key="3">
    <source>
        <dbReference type="EMBL" id="SKB30414.1"/>
    </source>
</evidence>
<gene>
    <name evidence="3" type="ORF">SAMN05660866_00622</name>
</gene>
<sequence length="299" mass="34310">MIKRGIYIFSILVVIFLVWYFFVKSADYTINFKSNTFPETIIQSLKLWNNGLDNSVELGKVDNYVQQTIHITDSTHIYNWQIKSLTDTSSQVTVGVSDQNLINSLKNKLLVPFLKTDFSNGSEKRVFNFMTVLKDHVDNFKITIIGIEEIPEKFLAFIPIKKTQVEKARGMMENSSFIGEILLKNGVELNGPPMLEVTEWNRSKDSISYNFGYPILPQQNLPTTTEIQYKKLETTKGIKAIYNGNYITSDRAWYALLRYAKTNGLNVAPNPIEIFYNNPDMGGNSLNWKTEVYLPLIDE</sequence>
<dbReference type="InterPro" id="IPR011256">
    <property type="entry name" value="Reg_factor_effector_dom_sf"/>
</dbReference>
<dbReference type="Proteomes" id="UP000190339">
    <property type="component" value="Unassembled WGS sequence"/>
</dbReference>
<keyword evidence="1" id="KW-0812">Transmembrane</keyword>
<dbReference type="EMBL" id="FUYL01000002">
    <property type="protein sequence ID" value="SKB30414.1"/>
    <property type="molecule type" value="Genomic_DNA"/>
</dbReference>
<dbReference type="OrthoDB" id="1421367at2"/>
<name>A0A1T5A609_9FLAO</name>
<dbReference type="Gene3D" id="3.20.80.10">
    <property type="entry name" value="Regulatory factor, effector binding domain"/>
    <property type="match status" value="1"/>
</dbReference>
<feature type="domain" description="GyrI-like small molecule binding" evidence="2">
    <location>
        <begin position="190"/>
        <end position="296"/>
    </location>
</feature>
<dbReference type="Pfam" id="PF06445">
    <property type="entry name" value="GyrI-like"/>
    <property type="match status" value="1"/>
</dbReference>
<dbReference type="AlphaFoldDB" id="A0A1T5A609"/>
<evidence type="ECO:0000313" key="4">
    <source>
        <dbReference type="Proteomes" id="UP000190339"/>
    </source>
</evidence>
<dbReference type="RefSeq" id="WP_079511143.1">
    <property type="nucleotide sequence ID" value="NZ_FUYL01000002.1"/>
</dbReference>
<protein>
    <submittedName>
        <fullName evidence="3">Effector-binding domain-containing protein</fullName>
    </submittedName>
</protein>
<dbReference type="SUPFAM" id="SSF55136">
    <property type="entry name" value="Probable bacterial effector-binding domain"/>
    <property type="match status" value="1"/>
</dbReference>
<accession>A0A1T5A609</accession>
<keyword evidence="1" id="KW-0472">Membrane</keyword>
<dbReference type="InterPro" id="IPR029442">
    <property type="entry name" value="GyrI-like"/>
</dbReference>
<keyword evidence="4" id="KW-1185">Reference proteome</keyword>
<evidence type="ECO:0000256" key="1">
    <source>
        <dbReference type="SAM" id="Phobius"/>
    </source>
</evidence>
<reference evidence="4" key="1">
    <citation type="submission" date="2017-02" db="EMBL/GenBank/DDBJ databases">
        <authorList>
            <person name="Varghese N."/>
            <person name="Submissions S."/>
        </authorList>
    </citation>
    <scope>NUCLEOTIDE SEQUENCE [LARGE SCALE GENOMIC DNA]</scope>
    <source>
        <strain evidence="4">DSM 23546</strain>
    </source>
</reference>
<evidence type="ECO:0000259" key="2">
    <source>
        <dbReference type="Pfam" id="PF06445"/>
    </source>
</evidence>
<keyword evidence="1" id="KW-1133">Transmembrane helix</keyword>
<organism evidence="3 4">
    <name type="scientific">Maribacter arcticus</name>
    <dbReference type="NCBI Taxonomy" id="561365"/>
    <lineage>
        <taxon>Bacteria</taxon>
        <taxon>Pseudomonadati</taxon>
        <taxon>Bacteroidota</taxon>
        <taxon>Flavobacteriia</taxon>
        <taxon>Flavobacteriales</taxon>
        <taxon>Flavobacteriaceae</taxon>
        <taxon>Maribacter</taxon>
    </lineage>
</organism>
<proteinExistence type="predicted"/>
<dbReference type="STRING" id="561365.SAMN05660866_00622"/>